<evidence type="ECO:0000313" key="1">
    <source>
        <dbReference type="EMBL" id="GLZ77758.1"/>
    </source>
</evidence>
<proteinExistence type="predicted"/>
<evidence type="ECO:0008006" key="3">
    <source>
        <dbReference type="Google" id="ProtNLM"/>
    </source>
</evidence>
<dbReference type="RefSeq" id="WP_285662845.1">
    <property type="nucleotide sequence ID" value="NZ_BSTX01000001.1"/>
</dbReference>
<dbReference type="SUPFAM" id="SSF52540">
    <property type="entry name" value="P-loop containing nucleoside triphosphate hydrolases"/>
    <property type="match status" value="1"/>
</dbReference>
<dbReference type="Gene3D" id="3.40.50.300">
    <property type="entry name" value="P-loop containing nucleotide triphosphate hydrolases"/>
    <property type="match status" value="1"/>
</dbReference>
<keyword evidence="2" id="KW-1185">Reference proteome</keyword>
<reference evidence="1" key="1">
    <citation type="submission" date="2023-03" db="EMBL/GenBank/DDBJ databases">
        <title>Actinorhabdospora filicis NBRC 111898.</title>
        <authorList>
            <person name="Ichikawa N."/>
            <person name="Sato H."/>
            <person name="Tonouchi N."/>
        </authorList>
    </citation>
    <scope>NUCLEOTIDE SEQUENCE</scope>
    <source>
        <strain evidence="1">NBRC 111898</strain>
    </source>
</reference>
<protein>
    <recommendedName>
        <fullName evidence="3">Tetratricopeptide repeat protein</fullName>
    </recommendedName>
</protein>
<accession>A0A9W6SKP3</accession>
<dbReference type="InterPro" id="IPR027417">
    <property type="entry name" value="P-loop_NTPase"/>
</dbReference>
<dbReference type="Pfam" id="PF13374">
    <property type="entry name" value="TPR_10"/>
    <property type="match status" value="1"/>
</dbReference>
<dbReference type="InterPro" id="IPR011990">
    <property type="entry name" value="TPR-like_helical_dom_sf"/>
</dbReference>
<dbReference type="PANTHER" id="PTHR46082">
    <property type="entry name" value="ATP/GTP-BINDING PROTEIN-RELATED"/>
    <property type="match status" value="1"/>
</dbReference>
<gene>
    <name evidence="1" type="ORF">Afil01_25650</name>
</gene>
<sequence length="773" mass="84210">MDAVLMPAAPVLPLAARRLEHPVRGNESLRAHLWGAAQAGGRIEVIAAPGGRGKTTLALELAARARDRTVWHMHAGDADSLDGHMRALATLLSSAERARQTWEIGGGKDLVWDLLSRHEKPWLLILDNADDPEVLSGVAGEAPALGTGWYRRPPGHGVVVVTSRIGDKRVWGSSATVHDVADLSVEDAVTVLTDRAERDATPGLRVLAERLALLPLALDLAGSQLRRDPDASSWDGPAEGDPVGELLAVLGEGGDEDVITRIYTPLIERSLRILARHHGTAVTDLLHLVAAFADAPVPYTALLRPQLLVEAGLFAELTGKRLDALLGGLHRHGLITRVIGEGRGVGDQLVSMHPLVRETCRTHPPDHRATAAACLRMATDQYRSPRVLDASASHTWGAWRLLPAHLAVLGASAGEDVRESLAFAAGNILQYYYEAGQYGTSSEVLDLADTFTAGLPADHPATLAVENRRIRVDRKYGDQNTRKRALDLLARQELVYGGDHPEALICRNEIASAAEDSGSYLDALRLYRRLLADCERVHGPDHPDTLAIRNNIATSTAKSGQFAEALRLHRTILTDRERVLGPDHPDTLSTRSNIAASISDLKDHAEALRLHTTIYADRLRVLGPDHPETLSTRNNIATCTSLNGDPVTGLARHREVFADRSRALGPDHPDTMGSRYNIATLFGELGRHDEALALFEELIADQTRVLGPMHTDTLDSRGNHVALTSLRNPVRARVLIMALLRDARRGLGPKHPTVREIEKFRSAISSVRRRRKR</sequence>
<dbReference type="AlphaFoldDB" id="A0A9W6SKP3"/>
<name>A0A9W6SKP3_9ACTN</name>
<comment type="caution">
    <text evidence="1">The sequence shown here is derived from an EMBL/GenBank/DDBJ whole genome shotgun (WGS) entry which is preliminary data.</text>
</comment>
<dbReference type="SUPFAM" id="SSF48452">
    <property type="entry name" value="TPR-like"/>
    <property type="match status" value="2"/>
</dbReference>
<dbReference type="Proteomes" id="UP001165079">
    <property type="component" value="Unassembled WGS sequence"/>
</dbReference>
<dbReference type="Pfam" id="PF13424">
    <property type="entry name" value="TPR_12"/>
    <property type="match status" value="2"/>
</dbReference>
<evidence type="ECO:0000313" key="2">
    <source>
        <dbReference type="Proteomes" id="UP001165079"/>
    </source>
</evidence>
<dbReference type="Gene3D" id="1.25.40.10">
    <property type="entry name" value="Tetratricopeptide repeat domain"/>
    <property type="match status" value="2"/>
</dbReference>
<dbReference type="EMBL" id="BSTX01000001">
    <property type="protein sequence ID" value="GLZ77758.1"/>
    <property type="molecule type" value="Genomic_DNA"/>
</dbReference>
<dbReference type="InterPro" id="IPR053137">
    <property type="entry name" value="NLR-like"/>
</dbReference>
<dbReference type="PANTHER" id="PTHR46082:SF6">
    <property type="entry name" value="AAA+ ATPASE DOMAIN-CONTAINING PROTEIN-RELATED"/>
    <property type="match status" value="1"/>
</dbReference>
<organism evidence="1 2">
    <name type="scientific">Actinorhabdospora filicis</name>
    <dbReference type="NCBI Taxonomy" id="1785913"/>
    <lineage>
        <taxon>Bacteria</taxon>
        <taxon>Bacillati</taxon>
        <taxon>Actinomycetota</taxon>
        <taxon>Actinomycetes</taxon>
        <taxon>Micromonosporales</taxon>
        <taxon>Micromonosporaceae</taxon>
        <taxon>Actinorhabdospora</taxon>
    </lineage>
</organism>